<dbReference type="PANTHER" id="PTHR28604:SF3">
    <property type="match status" value="1"/>
</dbReference>
<dbReference type="AlphaFoldDB" id="A0A433SM26"/>
<proteinExistence type="predicted"/>
<dbReference type="InterPro" id="IPR038915">
    <property type="entry name" value="PRR29-like"/>
</dbReference>
<comment type="caution">
    <text evidence="2">The sequence shown here is derived from an EMBL/GenBank/DDBJ whole genome shotgun (WGS) entry which is preliminary data.</text>
</comment>
<organism evidence="2 3">
    <name type="scientific">Elysia chlorotica</name>
    <name type="common">Eastern emerald elysia</name>
    <name type="synonym">Sea slug</name>
    <dbReference type="NCBI Taxonomy" id="188477"/>
    <lineage>
        <taxon>Eukaryota</taxon>
        <taxon>Metazoa</taxon>
        <taxon>Spiralia</taxon>
        <taxon>Lophotrochozoa</taxon>
        <taxon>Mollusca</taxon>
        <taxon>Gastropoda</taxon>
        <taxon>Heterobranchia</taxon>
        <taxon>Euthyneura</taxon>
        <taxon>Panpulmonata</taxon>
        <taxon>Sacoglossa</taxon>
        <taxon>Placobranchoidea</taxon>
        <taxon>Plakobranchidae</taxon>
        <taxon>Elysia</taxon>
    </lineage>
</organism>
<gene>
    <name evidence="2" type="ORF">EGW08_022010</name>
</gene>
<feature type="domain" description="DUF4587" evidence="1">
    <location>
        <begin position="63"/>
        <end position="121"/>
    </location>
</feature>
<keyword evidence="3" id="KW-1185">Reference proteome</keyword>
<evidence type="ECO:0000313" key="2">
    <source>
        <dbReference type="EMBL" id="RUS70230.1"/>
    </source>
</evidence>
<name>A0A433SM26_ELYCH</name>
<sequence>MTQVRHVIEHQFKNVSGPQQNYALPPIQTQAVPQMTAVQPVTPYQPAYQPYPMEQKRDTMFNKADFMDMMMLQNAQMHHMVMQQMMLHQLPGGARPHTYPYAEAPAPYAMVRPVPSIYHHHINSQPYQMPPMDYRGGGFREFPGRNYSSTFYDDGSNYYSYH</sequence>
<dbReference type="EMBL" id="RQTK01001457">
    <property type="protein sequence ID" value="RUS70230.1"/>
    <property type="molecule type" value="Genomic_DNA"/>
</dbReference>
<dbReference type="PANTHER" id="PTHR28604">
    <property type="match status" value="1"/>
</dbReference>
<dbReference type="Proteomes" id="UP000271974">
    <property type="component" value="Unassembled WGS sequence"/>
</dbReference>
<dbReference type="OrthoDB" id="6149869at2759"/>
<protein>
    <recommendedName>
        <fullName evidence="1">DUF4587 domain-containing protein</fullName>
    </recommendedName>
</protein>
<evidence type="ECO:0000313" key="3">
    <source>
        <dbReference type="Proteomes" id="UP000271974"/>
    </source>
</evidence>
<accession>A0A433SM26</accession>
<evidence type="ECO:0000259" key="1">
    <source>
        <dbReference type="Pfam" id="PF15248"/>
    </source>
</evidence>
<reference evidence="2 3" key="1">
    <citation type="submission" date="2019-01" db="EMBL/GenBank/DDBJ databases">
        <title>A draft genome assembly of the solar-powered sea slug Elysia chlorotica.</title>
        <authorList>
            <person name="Cai H."/>
            <person name="Li Q."/>
            <person name="Fang X."/>
            <person name="Li J."/>
            <person name="Curtis N.E."/>
            <person name="Altenburger A."/>
            <person name="Shibata T."/>
            <person name="Feng M."/>
            <person name="Maeda T."/>
            <person name="Schwartz J.A."/>
            <person name="Shigenobu S."/>
            <person name="Lundholm N."/>
            <person name="Nishiyama T."/>
            <person name="Yang H."/>
            <person name="Hasebe M."/>
            <person name="Li S."/>
            <person name="Pierce S.K."/>
            <person name="Wang J."/>
        </authorList>
    </citation>
    <scope>NUCLEOTIDE SEQUENCE [LARGE SCALE GENOMIC DNA]</scope>
    <source>
        <strain evidence="2">EC2010</strain>
        <tissue evidence="2">Whole organism of an adult</tissue>
    </source>
</reference>
<dbReference type="InterPro" id="IPR027904">
    <property type="entry name" value="DUF4587"/>
</dbReference>
<dbReference type="Pfam" id="PF15248">
    <property type="entry name" value="DUF4587"/>
    <property type="match status" value="1"/>
</dbReference>
<dbReference type="STRING" id="188477.A0A433SM26"/>